<dbReference type="InterPro" id="IPR053717">
    <property type="entry name" value="MerB_lyase_sf"/>
</dbReference>
<reference evidence="1 2" key="1">
    <citation type="submission" date="2017-09" db="EMBL/GenBank/DDBJ databases">
        <title>Bacterial strain isolated from the female urinary microbiota.</title>
        <authorList>
            <person name="Thomas-White K."/>
            <person name="Kumar N."/>
            <person name="Forster S."/>
            <person name="Putonti C."/>
            <person name="Lawley T."/>
            <person name="Wolfe A.J."/>
        </authorList>
    </citation>
    <scope>NUCLEOTIDE SEQUENCE [LARGE SCALE GENOMIC DNA]</scope>
    <source>
        <strain evidence="1 2">UMB0852</strain>
    </source>
</reference>
<keyword evidence="1" id="KW-0456">Lyase</keyword>
<comment type="caution">
    <text evidence="1">The sequence shown here is derived from an EMBL/GenBank/DDBJ whole genome shotgun (WGS) entry which is preliminary data.</text>
</comment>
<sequence length="187" mass="21730">MNFTDHLTKEEIELRQEIIEAIINHPEAPVHMKEAYQPLVEKEVIVLDDKEDIISIYPISTVKTNKQVYVDEKTQPVYAMCAIDALGIHFTVHRPIKIVSEDQLTQEPITIEMENGQITNHAADDLFVLYKEVSCTTNCNVDCCPFIHFFNRRDHVETYLENNPHITNYKVLNLDESIEEARELFEV</sequence>
<dbReference type="Pfam" id="PF03243">
    <property type="entry name" value="MerB"/>
    <property type="match status" value="1"/>
</dbReference>
<dbReference type="SUPFAM" id="SSF160387">
    <property type="entry name" value="NosL/MerB-like"/>
    <property type="match status" value="1"/>
</dbReference>
<evidence type="ECO:0000313" key="2">
    <source>
        <dbReference type="Proteomes" id="UP000235682"/>
    </source>
</evidence>
<gene>
    <name evidence="1" type="ORF">CJ205_01125</name>
</gene>
<accession>A0A1G8J687</accession>
<proteinExistence type="predicted"/>
<keyword evidence="2" id="KW-1185">Reference proteome</keyword>
<dbReference type="InterPro" id="IPR004927">
    <property type="entry name" value="MerB"/>
</dbReference>
<dbReference type="GO" id="GO:0018836">
    <property type="term" value="F:alkylmercury lyase activity"/>
    <property type="evidence" value="ECO:0007669"/>
    <property type="project" value="InterPro"/>
</dbReference>
<dbReference type="STRING" id="84521.SAMN04487994_100357"/>
<dbReference type="EMBL" id="PNHE01000002">
    <property type="protein sequence ID" value="PMC59098.1"/>
    <property type="molecule type" value="Genomic_DNA"/>
</dbReference>
<dbReference type="OrthoDB" id="7185309at2"/>
<evidence type="ECO:0000313" key="1">
    <source>
        <dbReference type="EMBL" id="PMC59098.1"/>
    </source>
</evidence>
<name>A0A1G8J687_9LACT</name>
<dbReference type="AlphaFoldDB" id="A0A1G8J687"/>
<dbReference type="RefSeq" id="WP_092084038.1">
    <property type="nucleotide sequence ID" value="NZ_FNEL01000003.1"/>
</dbReference>
<protein>
    <submittedName>
        <fullName evidence="1">Alkylmercury lyase</fullName>
    </submittedName>
</protein>
<organism evidence="1 2">
    <name type="scientific">Dolosicoccus paucivorans</name>
    <dbReference type="NCBI Taxonomy" id="84521"/>
    <lineage>
        <taxon>Bacteria</taxon>
        <taxon>Bacillati</taxon>
        <taxon>Bacillota</taxon>
        <taxon>Bacilli</taxon>
        <taxon>Lactobacillales</taxon>
        <taxon>Aerococcaceae</taxon>
        <taxon>Dolosicoccus</taxon>
    </lineage>
</organism>
<dbReference type="Proteomes" id="UP000235682">
    <property type="component" value="Unassembled WGS sequence"/>
</dbReference>
<dbReference type="Gene3D" id="3.30.450.410">
    <property type="match status" value="1"/>
</dbReference>